<accession>A0A364RI63</accession>
<keyword evidence="3 4" id="KW-0732">Signal</keyword>
<dbReference type="FunFam" id="3.40.190.10:FF:000156">
    <property type="entry name" value="Phosphate ABC transporter, phosphate-binding protein"/>
    <property type="match status" value="1"/>
</dbReference>
<keyword evidence="7" id="KW-1185">Reference proteome</keyword>
<dbReference type="Proteomes" id="UP000251692">
    <property type="component" value="Unassembled WGS sequence"/>
</dbReference>
<reference evidence="6 7" key="1">
    <citation type="submission" date="2018-06" db="EMBL/GenBank/DDBJ databases">
        <authorList>
            <person name="Liu Z.-W."/>
        </authorList>
    </citation>
    <scope>NUCLEOTIDE SEQUENCE [LARGE SCALE GENOMIC DNA]</scope>
    <source>
        <strain evidence="6 7">2b14</strain>
    </source>
</reference>
<gene>
    <name evidence="6" type="ORF">DP923_02570</name>
</gene>
<dbReference type="InterPro" id="IPR011862">
    <property type="entry name" value="Phos-bd"/>
</dbReference>
<dbReference type="InterPro" id="IPR024370">
    <property type="entry name" value="PBP_domain"/>
</dbReference>
<name>A0A364RI63_9BACT</name>
<dbReference type="AlphaFoldDB" id="A0A364RI63"/>
<evidence type="ECO:0000313" key="6">
    <source>
        <dbReference type="EMBL" id="RAU83965.1"/>
    </source>
</evidence>
<evidence type="ECO:0000313" key="7">
    <source>
        <dbReference type="Proteomes" id="UP000251692"/>
    </source>
</evidence>
<dbReference type="CDD" id="cd13654">
    <property type="entry name" value="PBP2_phosphate_like_2"/>
    <property type="match status" value="1"/>
</dbReference>
<dbReference type="EMBL" id="QMDV01000001">
    <property type="protein sequence ID" value="RAU83965.1"/>
    <property type="molecule type" value="Genomic_DNA"/>
</dbReference>
<feature type="chain" id="PRO_5027145335" description="Phosphate-binding protein" evidence="4">
    <location>
        <begin position="23"/>
        <end position="326"/>
    </location>
</feature>
<comment type="caution">
    <text evidence="6">The sequence shown here is derived from an EMBL/GenBank/DDBJ whole genome shotgun (WGS) entry which is preliminary data.</text>
</comment>
<dbReference type="GO" id="GO:0006817">
    <property type="term" value="P:phosphate ion transport"/>
    <property type="evidence" value="ECO:0007669"/>
    <property type="project" value="UniProtKB-UniRule"/>
</dbReference>
<proteinExistence type="inferred from homology"/>
<feature type="domain" description="PBP" evidence="5">
    <location>
        <begin position="36"/>
        <end position="289"/>
    </location>
</feature>
<dbReference type="SUPFAM" id="SSF53850">
    <property type="entry name" value="Periplasmic binding protein-like II"/>
    <property type="match status" value="1"/>
</dbReference>
<feature type="signal peptide" evidence="4">
    <location>
        <begin position="1"/>
        <end position="22"/>
    </location>
</feature>
<organism evidence="6 7">
    <name type="scientific">Pontibacter arcticus</name>
    <dbReference type="NCBI Taxonomy" id="2080288"/>
    <lineage>
        <taxon>Bacteria</taxon>
        <taxon>Pseudomonadati</taxon>
        <taxon>Bacteroidota</taxon>
        <taxon>Cytophagia</taxon>
        <taxon>Cytophagales</taxon>
        <taxon>Hymenobacteraceae</taxon>
        <taxon>Pontibacter</taxon>
    </lineage>
</organism>
<comment type="function">
    <text evidence="4">Involved in the system for phosphate transport across the cytoplasmic membrane.</text>
</comment>
<keyword evidence="4" id="KW-0592">Phosphate transport</keyword>
<evidence type="ECO:0000256" key="3">
    <source>
        <dbReference type="ARBA" id="ARBA00022729"/>
    </source>
</evidence>
<dbReference type="Gene3D" id="3.40.190.10">
    <property type="entry name" value="Periplasmic binding protein-like II"/>
    <property type="match status" value="2"/>
</dbReference>
<evidence type="ECO:0000259" key="5">
    <source>
        <dbReference type="Pfam" id="PF12849"/>
    </source>
</evidence>
<protein>
    <recommendedName>
        <fullName evidence="4">Phosphate-binding protein</fullName>
    </recommendedName>
</protein>
<dbReference type="PANTHER" id="PTHR30570">
    <property type="entry name" value="PERIPLASMIC PHOSPHATE BINDING COMPONENT OF PHOSPHATE ABC TRANSPORTER"/>
    <property type="match status" value="1"/>
</dbReference>
<dbReference type="NCBIfam" id="TIGR02136">
    <property type="entry name" value="ptsS_2"/>
    <property type="match status" value="1"/>
</dbReference>
<dbReference type="InterPro" id="IPR050811">
    <property type="entry name" value="Phosphate_ABC_transporter"/>
</dbReference>
<evidence type="ECO:0000256" key="4">
    <source>
        <dbReference type="RuleBase" id="RU367119"/>
    </source>
</evidence>
<evidence type="ECO:0000256" key="2">
    <source>
        <dbReference type="ARBA" id="ARBA00022448"/>
    </source>
</evidence>
<dbReference type="GO" id="GO:0042301">
    <property type="term" value="F:phosphate ion binding"/>
    <property type="evidence" value="ECO:0007669"/>
    <property type="project" value="UniProtKB-UniRule"/>
</dbReference>
<evidence type="ECO:0000256" key="1">
    <source>
        <dbReference type="ARBA" id="ARBA00008725"/>
    </source>
</evidence>
<reference evidence="6 7" key="2">
    <citation type="submission" date="2018-07" db="EMBL/GenBank/DDBJ databases">
        <title>Pontibacter sp. 2b14 genomic sequence and assembly.</title>
        <authorList>
            <person name="Du Z.-J."/>
        </authorList>
    </citation>
    <scope>NUCLEOTIDE SEQUENCE [LARGE SCALE GENOMIC DNA]</scope>
    <source>
        <strain evidence="6 7">2b14</strain>
    </source>
</reference>
<dbReference type="PROSITE" id="PS51257">
    <property type="entry name" value="PROKAR_LIPOPROTEIN"/>
    <property type="match status" value="1"/>
</dbReference>
<dbReference type="Pfam" id="PF12849">
    <property type="entry name" value="PBP_like_2"/>
    <property type="match status" value="1"/>
</dbReference>
<dbReference type="PANTHER" id="PTHR30570:SF1">
    <property type="entry name" value="PHOSPHATE-BINDING PROTEIN PSTS"/>
    <property type="match status" value="1"/>
</dbReference>
<sequence length="326" mass="35572">MQTFSFKNYSAIILSCAALLTACNGGNQDSNNPDMAGNIHIDGSSTVYPITEAVAEEFRLEAGNVKVTVGVSGTGGGMKKFTRGEIDIVNASRSMNEAEASLAKENNITYIELPVAYDGLTVVVNPENNWVKDITVAELKKIWEPEAQGKIKKWNQIRPEWPDKEIHLYGAGVESGTYDYFTEAIVGKSHSSRGDYTASEDDNVLVQGVSTDPNALGFFGYAYYEENKAKLKVVPVDDENDANGKGAILPSLENVKNGSYAPLSRPLFIYVNSKAAVRPEVDSFVNFYLEAAAELSEEVGYIPMPAALYKEQLQKYKAFSEGAAKK</sequence>
<dbReference type="RefSeq" id="WP_112304054.1">
    <property type="nucleotide sequence ID" value="NZ_QMDV01000001.1"/>
</dbReference>
<dbReference type="OrthoDB" id="9783488at2"/>
<keyword evidence="2 4" id="KW-0813">Transport</keyword>
<comment type="similarity">
    <text evidence="1 4">Belongs to the PstS family.</text>
</comment>